<feature type="transmembrane region" description="Helical" evidence="2">
    <location>
        <begin position="100"/>
        <end position="117"/>
    </location>
</feature>
<accession>A0A6H5GWN5</accession>
<gene>
    <name evidence="3" type="ORF">NTEN_LOCUS14151</name>
</gene>
<evidence type="ECO:0000256" key="1">
    <source>
        <dbReference type="SAM" id="MobiDB-lite"/>
    </source>
</evidence>
<keyword evidence="2" id="KW-0472">Membrane</keyword>
<reference evidence="3 4" key="1">
    <citation type="submission" date="2020-02" db="EMBL/GenBank/DDBJ databases">
        <authorList>
            <person name="Ferguson B K."/>
        </authorList>
    </citation>
    <scope>NUCLEOTIDE SEQUENCE [LARGE SCALE GENOMIC DNA]</scope>
</reference>
<feature type="transmembrane region" description="Helical" evidence="2">
    <location>
        <begin position="73"/>
        <end position="93"/>
    </location>
</feature>
<keyword evidence="2" id="KW-0812">Transmembrane</keyword>
<sequence length="218" mass="25570">MRFTPPPSPPHAIHPPLPHAFLLLCLLMRLIHLLLMRFILLLFPSFILLFLLMRFLLLLLLMLFILLFLMRFILLYLLMLSILLLFLLTRFMLLVFLMRFTYLLLLLLLVRLILFFPEAAQDCQSKLDEILGIKDPAANSSITLQRSKRTLPSDDEDDAKTDDVFVTPRRPPPTPGRPPSTRSRARVRYDFMYLFLKPFYGKKTKTSRLKTFHKNGPI</sequence>
<keyword evidence="4" id="KW-1185">Reference proteome</keyword>
<organism evidence="3 4">
    <name type="scientific">Nesidiocoris tenuis</name>
    <dbReference type="NCBI Taxonomy" id="355587"/>
    <lineage>
        <taxon>Eukaryota</taxon>
        <taxon>Metazoa</taxon>
        <taxon>Ecdysozoa</taxon>
        <taxon>Arthropoda</taxon>
        <taxon>Hexapoda</taxon>
        <taxon>Insecta</taxon>
        <taxon>Pterygota</taxon>
        <taxon>Neoptera</taxon>
        <taxon>Paraneoptera</taxon>
        <taxon>Hemiptera</taxon>
        <taxon>Heteroptera</taxon>
        <taxon>Panheteroptera</taxon>
        <taxon>Cimicomorpha</taxon>
        <taxon>Miridae</taxon>
        <taxon>Dicyphina</taxon>
        <taxon>Nesidiocoris</taxon>
    </lineage>
</organism>
<proteinExistence type="predicted"/>
<dbReference type="AlphaFoldDB" id="A0A6H5GWN5"/>
<protein>
    <submittedName>
        <fullName evidence="3">Uncharacterized protein</fullName>
    </submittedName>
</protein>
<keyword evidence="2" id="KW-1133">Transmembrane helix</keyword>
<feature type="region of interest" description="Disordered" evidence="1">
    <location>
        <begin position="147"/>
        <end position="182"/>
    </location>
</feature>
<evidence type="ECO:0000313" key="4">
    <source>
        <dbReference type="Proteomes" id="UP000479000"/>
    </source>
</evidence>
<name>A0A6H5GWN5_9HEMI</name>
<feature type="transmembrane region" description="Helical" evidence="2">
    <location>
        <begin position="47"/>
        <end position="67"/>
    </location>
</feature>
<feature type="transmembrane region" description="Helical" evidence="2">
    <location>
        <begin position="20"/>
        <end position="40"/>
    </location>
</feature>
<feature type="compositionally biased region" description="Pro residues" evidence="1">
    <location>
        <begin position="169"/>
        <end position="178"/>
    </location>
</feature>
<dbReference type="Proteomes" id="UP000479000">
    <property type="component" value="Unassembled WGS sequence"/>
</dbReference>
<dbReference type="EMBL" id="CADCXU010021182">
    <property type="protein sequence ID" value="CAB0008950.1"/>
    <property type="molecule type" value="Genomic_DNA"/>
</dbReference>
<evidence type="ECO:0000256" key="2">
    <source>
        <dbReference type="SAM" id="Phobius"/>
    </source>
</evidence>
<evidence type="ECO:0000313" key="3">
    <source>
        <dbReference type="EMBL" id="CAB0008950.1"/>
    </source>
</evidence>